<feature type="chain" id="PRO_5032495520" evidence="1">
    <location>
        <begin position="26"/>
        <end position="492"/>
    </location>
</feature>
<protein>
    <submittedName>
        <fullName evidence="3">ACT1 protein</fullName>
    </submittedName>
</protein>
<feature type="signal peptide" evidence="1">
    <location>
        <begin position="1"/>
        <end position="25"/>
    </location>
</feature>
<dbReference type="InterPro" id="IPR002049">
    <property type="entry name" value="LE_dom"/>
</dbReference>
<gene>
    <name evidence="3" type="primary">ACT1</name>
    <name evidence="3" type="ORF">SNAT2548_LOCUS15757</name>
</gene>
<comment type="caution">
    <text evidence="3">The sequence shown here is derived from an EMBL/GenBank/DDBJ whole genome shotgun (WGS) entry which is preliminary data.</text>
</comment>
<dbReference type="EMBL" id="CAJNDS010002057">
    <property type="protein sequence ID" value="CAE7299407.1"/>
    <property type="molecule type" value="Genomic_DNA"/>
</dbReference>
<evidence type="ECO:0000313" key="3">
    <source>
        <dbReference type="EMBL" id="CAE7299407.1"/>
    </source>
</evidence>
<organism evidence="3 4">
    <name type="scientific">Symbiodinium natans</name>
    <dbReference type="NCBI Taxonomy" id="878477"/>
    <lineage>
        <taxon>Eukaryota</taxon>
        <taxon>Sar</taxon>
        <taxon>Alveolata</taxon>
        <taxon>Dinophyceae</taxon>
        <taxon>Suessiales</taxon>
        <taxon>Symbiodiniaceae</taxon>
        <taxon>Symbiodinium</taxon>
    </lineage>
</organism>
<reference evidence="3" key="1">
    <citation type="submission" date="2021-02" db="EMBL/GenBank/DDBJ databases">
        <authorList>
            <person name="Dougan E. K."/>
            <person name="Rhodes N."/>
            <person name="Thang M."/>
            <person name="Chan C."/>
        </authorList>
    </citation>
    <scope>NUCLEOTIDE SEQUENCE</scope>
</reference>
<dbReference type="Proteomes" id="UP000604046">
    <property type="component" value="Unassembled WGS sequence"/>
</dbReference>
<accession>A0A812NIN4</accession>
<dbReference type="PROSITE" id="PS00022">
    <property type="entry name" value="EGF_1"/>
    <property type="match status" value="1"/>
</dbReference>
<evidence type="ECO:0000256" key="1">
    <source>
        <dbReference type="SAM" id="SignalP"/>
    </source>
</evidence>
<evidence type="ECO:0000313" key="4">
    <source>
        <dbReference type="Proteomes" id="UP000604046"/>
    </source>
</evidence>
<dbReference type="InterPro" id="IPR000742">
    <property type="entry name" value="EGF"/>
</dbReference>
<proteinExistence type="predicted"/>
<evidence type="ECO:0000259" key="2">
    <source>
        <dbReference type="PROSITE" id="PS00022"/>
    </source>
</evidence>
<dbReference type="AlphaFoldDB" id="A0A812NIN4"/>
<name>A0A812NIN4_9DINO</name>
<feature type="domain" description="EGF-like" evidence="2">
    <location>
        <begin position="111"/>
        <end position="122"/>
    </location>
</feature>
<sequence length="492" mass="52044">MRGSGFRSLARTTYLYNLLVVLVGGTIECRQQRYSTPSTPLHDPACVALESINEDMGVWQVMAEYSNLKGAIINGNGSYSWDVLLVPQSCIGAIHCSGHGNAVGLPGSCRCTCFEGYAGPSCEICATGYLQYPQCSRAPSASAAWRLRSLGTAVWHVQDIIFFQDLQCNPASQVSTAAAESKYIASNWPLESGDEASAVNPARAFDPSGEATAWIGSCGGVAACDGPWVGVILPQETSIQCVDLVQGQASFAADEVALELWQGPLDDLAPVPEPADASRNGTNQTNITEDTASADPVSGWWMIRSWPNLRVREAPTRLQLRCDVGMPGGVGNVLHDCDDFKQPWQQCTAWCEPGYSGPTATFLCLDDYTFRGISPACVPNECRMGIPLKVGLIIADGCSGLRTGGTCFARCASGFTGTELEYVCRADGYLREKSSDQAGQASVASGIGAAVGVLPSCESTDIFYELTGHAGPVLGGASSMLVVFVLVVGHVT</sequence>
<dbReference type="OrthoDB" id="10676513at2759"/>
<keyword evidence="4" id="KW-1185">Reference proteome</keyword>
<dbReference type="CDD" id="cd00055">
    <property type="entry name" value="EGF_Lam"/>
    <property type="match status" value="1"/>
</dbReference>
<keyword evidence="1" id="KW-0732">Signal</keyword>